<keyword evidence="3 6" id="KW-0812">Transmembrane</keyword>
<feature type="transmembrane region" description="Helical" evidence="6">
    <location>
        <begin position="284"/>
        <end position="302"/>
    </location>
</feature>
<evidence type="ECO:0000256" key="1">
    <source>
        <dbReference type="ARBA" id="ARBA00004651"/>
    </source>
</evidence>
<feature type="transmembrane region" description="Helical" evidence="6">
    <location>
        <begin position="176"/>
        <end position="194"/>
    </location>
</feature>
<dbReference type="PROSITE" id="PS50850">
    <property type="entry name" value="MFS"/>
    <property type="match status" value="1"/>
</dbReference>
<dbReference type="OrthoDB" id="2810795at2"/>
<feature type="transmembrane region" description="Helical" evidence="6">
    <location>
        <begin position="148"/>
        <end position="170"/>
    </location>
</feature>
<accession>A0A246HJT7</accession>
<proteinExistence type="predicted"/>
<name>A0A246HJT7_STEMA</name>
<feature type="transmembrane region" description="Helical" evidence="6">
    <location>
        <begin position="371"/>
        <end position="389"/>
    </location>
</feature>
<keyword evidence="2" id="KW-1003">Cell membrane</keyword>
<evidence type="ECO:0000256" key="3">
    <source>
        <dbReference type="ARBA" id="ARBA00022692"/>
    </source>
</evidence>
<dbReference type="InterPro" id="IPR036259">
    <property type="entry name" value="MFS_trans_sf"/>
</dbReference>
<evidence type="ECO:0000259" key="7">
    <source>
        <dbReference type="PROSITE" id="PS50850"/>
    </source>
</evidence>
<dbReference type="SUPFAM" id="SSF103473">
    <property type="entry name" value="MFS general substrate transporter"/>
    <property type="match status" value="1"/>
</dbReference>
<dbReference type="InterPro" id="IPR011701">
    <property type="entry name" value="MFS"/>
</dbReference>
<evidence type="ECO:0000256" key="5">
    <source>
        <dbReference type="ARBA" id="ARBA00023136"/>
    </source>
</evidence>
<feature type="transmembrane region" description="Helical" evidence="6">
    <location>
        <begin position="344"/>
        <end position="365"/>
    </location>
</feature>
<dbReference type="Proteomes" id="UP000198157">
    <property type="component" value="Unassembled WGS sequence"/>
</dbReference>
<dbReference type="PANTHER" id="PTHR43124">
    <property type="entry name" value="PURINE EFFLUX PUMP PBUE"/>
    <property type="match status" value="1"/>
</dbReference>
<feature type="domain" description="Major facilitator superfamily (MFS) profile" evidence="7">
    <location>
        <begin position="24"/>
        <end position="393"/>
    </location>
</feature>
<keyword evidence="4 6" id="KW-1133">Transmembrane helix</keyword>
<evidence type="ECO:0000256" key="4">
    <source>
        <dbReference type="ARBA" id="ARBA00022989"/>
    </source>
</evidence>
<organism evidence="8 9">
    <name type="scientific">Stenotrophomonas maltophilia</name>
    <name type="common">Pseudomonas maltophilia</name>
    <name type="synonym">Xanthomonas maltophilia</name>
    <dbReference type="NCBI Taxonomy" id="40324"/>
    <lineage>
        <taxon>Bacteria</taxon>
        <taxon>Pseudomonadati</taxon>
        <taxon>Pseudomonadota</taxon>
        <taxon>Gammaproteobacteria</taxon>
        <taxon>Lysobacterales</taxon>
        <taxon>Lysobacteraceae</taxon>
        <taxon>Stenotrophomonas</taxon>
        <taxon>Stenotrophomonas maltophilia group</taxon>
    </lineage>
</organism>
<dbReference type="Pfam" id="PF07690">
    <property type="entry name" value="MFS_1"/>
    <property type="match status" value="1"/>
</dbReference>
<feature type="transmembrane region" description="Helical" evidence="6">
    <location>
        <begin position="115"/>
        <end position="136"/>
    </location>
</feature>
<dbReference type="GO" id="GO:0005886">
    <property type="term" value="C:plasma membrane"/>
    <property type="evidence" value="ECO:0007669"/>
    <property type="project" value="UniProtKB-SubCell"/>
</dbReference>
<dbReference type="Gene3D" id="1.20.1250.20">
    <property type="entry name" value="MFS general substrate transporter like domains"/>
    <property type="match status" value="1"/>
</dbReference>
<feature type="transmembrane region" description="Helical" evidence="6">
    <location>
        <begin position="90"/>
        <end position="109"/>
    </location>
</feature>
<reference evidence="8 9" key="1">
    <citation type="submission" date="2017-06" db="EMBL/GenBank/DDBJ databases">
        <authorList>
            <person name="Kim H.J."/>
            <person name="Triplett B.A."/>
        </authorList>
    </citation>
    <scope>NUCLEOTIDE SEQUENCE [LARGE SCALE GENOMIC DNA]</scope>
    <source>
        <strain evidence="8 9">13146</strain>
    </source>
</reference>
<comment type="caution">
    <text evidence="8">The sequence shown here is derived from an EMBL/GenBank/DDBJ whole genome shotgun (WGS) entry which is preliminary data.</text>
</comment>
<dbReference type="InterPro" id="IPR020846">
    <property type="entry name" value="MFS_dom"/>
</dbReference>
<evidence type="ECO:0000313" key="9">
    <source>
        <dbReference type="Proteomes" id="UP000198157"/>
    </source>
</evidence>
<dbReference type="GO" id="GO:0022857">
    <property type="term" value="F:transmembrane transporter activity"/>
    <property type="evidence" value="ECO:0007669"/>
    <property type="project" value="InterPro"/>
</dbReference>
<feature type="transmembrane region" description="Helical" evidence="6">
    <location>
        <begin position="308"/>
        <end position="332"/>
    </location>
</feature>
<comment type="subcellular location">
    <subcellularLocation>
        <location evidence="1">Cell membrane</location>
        <topology evidence="1">Multi-pass membrane protein</topology>
    </subcellularLocation>
</comment>
<keyword evidence="5 6" id="KW-0472">Membrane</keyword>
<feature type="transmembrane region" description="Helical" evidence="6">
    <location>
        <begin position="224"/>
        <end position="242"/>
    </location>
</feature>
<dbReference type="InterPro" id="IPR050189">
    <property type="entry name" value="MFS_Efflux_Transporters"/>
</dbReference>
<evidence type="ECO:0000256" key="6">
    <source>
        <dbReference type="SAM" id="Phobius"/>
    </source>
</evidence>
<evidence type="ECO:0000256" key="2">
    <source>
        <dbReference type="ARBA" id="ARBA00022475"/>
    </source>
</evidence>
<protein>
    <submittedName>
        <fullName evidence="8">MFS transporter</fullName>
    </submittedName>
</protein>
<gene>
    <name evidence="8" type="ORF">CEE60_15245</name>
</gene>
<dbReference type="PANTHER" id="PTHR43124:SF3">
    <property type="entry name" value="CHLORAMPHENICOL EFFLUX PUMP RV0191"/>
    <property type="match status" value="1"/>
</dbReference>
<feature type="transmembrane region" description="Helical" evidence="6">
    <location>
        <begin position="254"/>
        <end position="277"/>
    </location>
</feature>
<feature type="transmembrane region" description="Helical" evidence="6">
    <location>
        <begin position="20"/>
        <end position="38"/>
    </location>
</feature>
<dbReference type="AlphaFoldDB" id="A0A246HJT7"/>
<sequence length="400" mass="41859">MSGHAVDAAAVPLPNAATRLPLGGLLALACAGFITILTEALPAGLLSPMSADLGVSRALVGQLVTIYALGSLVAALPMTALTRRWPRRPLLLTAIAGFVVVNTITAMTHHYGLMLVARFCAGISAGLLWSLVAGYASRMVVPQLQGRAIAVAMVGTPLALSLGIPAGTLLGQTIGWRWAFGLMSLLSVGLLVWARLALPPLPAPGAAAQQPLGNVLRLRGMRTALLTMFLYVLAHNVLYTYIEPFAALSGAAAWLDRLLLVFGVSALVGIWITGLLVDRWLRELVVASTVAFALSAVAFGVWPGSPWVLLIGTVVWGVSFGGVATQFQTAVARRADEAGDIAQSFVVTGWNLAIALAGILGGVMLETVGERWLPAVLLVLLLATLMVVLRQPRAWAPTGH</sequence>
<dbReference type="CDD" id="cd17324">
    <property type="entry name" value="MFS_NepI_like"/>
    <property type="match status" value="1"/>
</dbReference>
<dbReference type="EMBL" id="NIVS01000042">
    <property type="protein sequence ID" value="OWQ51395.1"/>
    <property type="molecule type" value="Genomic_DNA"/>
</dbReference>
<evidence type="ECO:0000313" key="8">
    <source>
        <dbReference type="EMBL" id="OWQ51395.1"/>
    </source>
</evidence>
<feature type="transmembrane region" description="Helical" evidence="6">
    <location>
        <begin position="58"/>
        <end position="78"/>
    </location>
</feature>